<name>T2JXC2_CROWT</name>
<evidence type="ECO:0000313" key="1">
    <source>
        <dbReference type="EMBL" id="CCQ69840.1"/>
    </source>
</evidence>
<proteinExistence type="predicted"/>
<dbReference type="AlphaFoldDB" id="T2JXC2"/>
<reference evidence="1 2" key="1">
    <citation type="submission" date="2013-01" db="EMBL/GenBank/DDBJ databases">
        <authorList>
            <person name="Bench S."/>
        </authorList>
    </citation>
    <scope>NUCLEOTIDE SEQUENCE [LARGE SCALE GENOMIC DNA]</scope>
    <source>
        <strain evidence="1 2">WH 0402</strain>
    </source>
</reference>
<protein>
    <submittedName>
        <fullName evidence="1">Uncharacterized protein</fullName>
    </submittedName>
</protein>
<dbReference type="Proteomes" id="UP000018130">
    <property type="component" value="Unassembled WGS sequence"/>
</dbReference>
<comment type="caution">
    <text evidence="1">The sequence shown here is derived from an EMBL/GenBank/DDBJ whole genome shotgun (WGS) entry which is preliminary data.</text>
</comment>
<gene>
    <name evidence="1" type="ORF">CWATWH0402_5492</name>
</gene>
<dbReference type="EMBL" id="CAQN01001041">
    <property type="protein sequence ID" value="CCQ69840.1"/>
    <property type="molecule type" value="Genomic_DNA"/>
</dbReference>
<sequence length="29" mass="3239">MIQGSEDRITESSVVPIQTQGNKLPLFFC</sequence>
<organism evidence="1 2">
    <name type="scientific">Crocosphaera watsonii WH 0402</name>
    <dbReference type="NCBI Taxonomy" id="1284629"/>
    <lineage>
        <taxon>Bacteria</taxon>
        <taxon>Bacillati</taxon>
        <taxon>Cyanobacteriota</taxon>
        <taxon>Cyanophyceae</taxon>
        <taxon>Oscillatoriophycideae</taxon>
        <taxon>Chroococcales</taxon>
        <taxon>Aphanothecaceae</taxon>
        <taxon>Crocosphaera</taxon>
    </lineage>
</organism>
<evidence type="ECO:0000313" key="2">
    <source>
        <dbReference type="Proteomes" id="UP000018130"/>
    </source>
</evidence>
<reference evidence="1 2" key="2">
    <citation type="submission" date="2013-09" db="EMBL/GenBank/DDBJ databases">
        <title>Whole genome comparison of six Crocosphaera watsonii strains with differing phenotypes.</title>
        <authorList>
            <person name="Bench S.R."/>
            <person name="Heller P."/>
            <person name="Frank I."/>
            <person name="Arciniega M."/>
            <person name="Shilova I.N."/>
            <person name="Zehr J.P."/>
        </authorList>
    </citation>
    <scope>NUCLEOTIDE SEQUENCE [LARGE SCALE GENOMIC DNA]</scope>
    <source>
        <strain evidence="1 2">WH 0402</strain>
    </source>
</reference>
<accession>T2JXC2</accession>